<dbReference type="RefSeq" id="XP_016626602.1">
    <property type="nucleotide sequence ID" value="XM_016782287.1"/>
</dbReference>
<dbReference type="Proteomes" id="UP000053411">
    <property type="component" value="Unassembled WGS sequence"/>
</dbReference>
<keyword evidence="2" id="KW-1185">Reference proteome</keyword>
<dbReference type="EMBL" id="KN848104">
    <property type="protein sequence ID" value="KIX92479.1"/>
    <property type="molecule type" value="Genomic_DNA"/>
</dbReference>
<dbReference type="VEuPathDB" id="FungiDB:Z520_11799"/>
<evidence type="ECO:0000313" key="1">
    <source>
        <dbReference type="EMBL" id="KIX92479.1"/>
    </source>
</evidence>
<sequence length="69" mass="7972">MSAHTENLQFSREDVEFEIPQDLPEKLGEELRRLEQLFTVDTAMLKKITERFGEELDEGESGVSFPDRG</sequence>
<name>A0A0D2JPT2_9EURO</name>
<organism evidence="1 2">
    <name type="scientific">Fonsecaea multimorphosa CBS 102226</name>
    <dbReference type="NCBI Taxonomy" id="1442371"/>
    <lineage>
        <taxon>Eukaryota</taxon>
        <taxon>Fungi</taxon>
        <taxon>Dikarya</taxon>
        <taxon>Ascomycota</taxon>
        <taxon>Pezizomycotina</taxon>
        <taxon>Eurotiomycetes</taxon>
        <taxon>Chaetothyriomycetidae</taxon>
        <taxon>Chaetothyriales</taxon>
        <taxon>Herpotrichiellaceae</taxon>
        <taxon>Fonsecaea</taxon>
    </lineage>
</organism>
<accession>A0A0D2JPT2</accession>
<evidence type="ECO:0000313" key="2">
    <source>
        <dbReference type="Proteomes" id="UP000053411"/>
    </source>
</evidence>
<proteinExistence type="predicted"/>
<dbReference type="GeneID" id="27717545"/>
<protein>
    <submittedName>
        <fullName evidence="1">Uncharacterized protein</fullName>
    </submittedName>
</protein>
<dbReference type="STRING" id="1442371.A0A0D2JPT2"/>
<dbReference type="OrthoDB" id="5422570at2759"/>
<reference evidence="1 2" key="1">
    <citation type="submission" date="2015-01" db="EMBL/GenBank/DDBJ databases">
        <title>The Genome Sequence of Fonsecaea multimorphosa CBS 102226.</title>
        <authorList>
            <consortium name="The Broad Institute Genomics Platform"/>
            <person name="Cuomo C."/>
            <person name="de Hoog S."/>
            <person name="Gorbushina A."/>
            <person name="Stielow B."/>
            <person name="Teixiera M."/>
            <person name="Abouelleil A."/>
            <person name="Chapman S.B."/>
            <person name="Priest M."/>
            <person name="Young S.K."/>
            <person name="Wortman J."/>
            <person name="Nusbaum C."/>
            <person name="Birren B."/>
        </authorList>
    </citation>
    <scope>NUCLEOTIDE SEQUENCE [LARGE SCALE GENOMIC DNA]</scope>
    <source>
        <strain evidence="1 2">CBS 102226</strain>
    </source>
</reference>
<dbReference type="AlphaFoldDB" id="A0A0D2JPT2"/>
<gene>
    <name evidence="1" type="ORF">Z520_11799</name>
</gene>
<dbReference type="Gene3D" id="1.10.287.1250">
    <property type="match status" value="1"/>
</dbReference>